<sequence length="84" mass="8851">MTPAIAGCLLVVMLSGTLVALTRRPKRQVLMISAHGLMLSMLFLALEAPDVAYSEIAVGTALVPVMFLTVLASVRGGGRRNKPS</sequence>
<dbReference type="InterPro" id="IPR025383">
    <property type="entry name" value="MrpA_C/MbhD"/>
</dbReference>
<feature type="transmembrane region" description="Helical" evidence="6">
    <location>
        <begin position="52"/>
        <end position="74"/>
    </location>
</feature>
<reference evidence="8 9" key="1">
    <citation type="submission" date="2020-10" db="EMBL/GenBank/DDBJ databases">
        <title>Phylogeny of dyella-like bacteria.</title>
        <authorList>
            <person name="Fu J."/>
        </authorList>
    </citation>
    <scope>NUCLEOTIDE SEQUENCE [LARGE SCALE GENOMIC DNA]</scope>
    <source>
        <strain evidence="8 9">JP1</strain>
    </source>
</reference>
<evidence type="ECO:0000256" key="3">
    <source>
        <dbReference type="ARBA" id="ARBA00022692"/>
    </source>
</evidence>
<keyword evidence="4 6" id="KW-1133">Transmembrane helix</keyword>
<keyword evidence="3 6" id="KW-0812">Transmembrane</keyword>
<gene>
    <name evidence="8" type="ORF">ISP15_09890</name>
</gene>
<dbReference type="RefSeq" id="WP_404547131.1">
    <property type="nucleotide sequence ID" value="NZ_JADIKJ010000010.1"/>
</dbReference>
<evidence type="ECO:0000313" key="8">
    <source>
        <dbReference type="EMBL" id="MFK2900647.1"/>
    </source>
</evidence>
<dbReference type="InterPro" id="IPR042106">
    <property type="entry name" value="Nuo/plastoQ_OxRdtase_6_NuoJ"/>
</dbReference>
<keyword evidence="5 6" id="KW-0472">Membrane</keyword>
<evidence type="ECO:0000256" key="5">
    <source>
        <dbReference type="ARBA" id="ARBA00023136"/>
    </source>
</evidence>
<comment type="subcellular location">
    <subcellularLocation>
        <location evidence="1">Cell membrane</location>
        <topology evidence="1">Multi-pass membrane protein</topology>
    </subcellularLocation>
</comment>
<name>A0ABW8JHR6_9GAMM</name>
<evidence type="ECO:0000313" key="9">
    <source>
        <dbReference type="Proteomes" id="UP001620461"/>
    </source>
</evidence>
<dbReference type="Gene3D" id="1.20.120.1200">
    <property type="entry name" value="NADH-ubiquinone/plastoquinone oxidoreductase chain 6, subunit NuoJ"/>
    <property type="match status" value="1"/>
</dbReference>
<proteinExistence type="predicted"/>
<evidence type="ECO:0000256" key="4">
    <source>
        <dbReference type="ARBA" id="ARBA00022989"/>
    </source>
</evidence>
<evidence type="ECO:0000256" key="6">
    <source>
        <dbReference type="SAM" id="Phobius"/>
    </source>
</evidence>
<evidence type="ECO:0000259" key="7">
    <source>
        <dbReference type="Pfam" id="PF13244"/>
    </source>
</evidence>
<dbReference type="Proteomes" id="UP001620461">
    <property type="component" value="Unassembled WGS sequence"/>
</dbReference>
<evidence type="ECO:0000256" key="2">
    <source>
        <dbReference type="ARBA" id="ARBA00022475"/>
    </source>
</evidence>
<evidence type="ECO:0000256" key="1">
    <source>
        <dbReference type="ARBA" id="ARBA00004651"/>
    </source>
</evidence>
<dbReference type="EMBL" id="JADIKJ010000010">
    <property type="protein sequence ID" value="MFK2900647.1"/>
    <property type="molecule type" value="Genomic_DNA"/>
</dbReference>
<comment type="caution">
    <text evidence="8">The sequence shown here is derived from an EMBL/GenBank/DDBJ whole genome shotgun (WGS) entry which is preliminary data.</text>
</comment>
<feature type="domain" description="MrpA C-terminal/MbhD" evidence="7">
    <location>
        <begin position="11"/>
        <end position="74"/>
    </location>
</feature>
<protein>
    <submittedName>
        <fullName evidence="8">DUF4040 domain-containing protein</fullName>
    </submittedName>
</protein>
<keyword evidence="2" id="KW-1003">Cell membrane</keyword>
<dbReference type="Pfam" id="PF13244">
    <property type="entry name" value="MbhD"/>
    <property type="match status" value="1"/>
</dbReference>
<feature type="transmembrane region" description="Helical" evidence="6">
    <location>
        <begin position="6"/>
        <end position="22"/>
    </location>
</feature>
<feature type="transmembrane region" description="Helical" evidence="6">
    <location>
        <begin position="29"/>
        <end position="46"/>
    </location>
</feature>
<keyword evidence="9" id="KW-1185">Reference proteome</keyword>
<accession>A0ABW8JHR6</accession>
<organism evidence="8 9">
    <name type="scientific">Dyella jejuensis</name>
    <dbReference type="NCBI Taxonomy" id="1432009"/>
    <lineage>
        <taxon>Bacteria</taxon>
        <taxon>Pseudomonadati</taxon>
        <taxon>Pseudomonadota</taxon>
        <taxon>Gammaproteobacteria</taxon>
        <taxon>Lysobacterales</taxon>
        <taxon>Rhodanobacteraceae</taxon>
        <taxon>Dyella</taxon>
    </lineage>
</organism>